<dbReference type="Proteomes" id="UP000182725">
    <property type="component" value="Unassembled WGS sequence"/>
</dbReference>
<name>A0A1H5LZX6_9MICC</name>
<organism evidence="2 3">
    <name type="scientific">Arthrobacter alpinus</name>
    <dbReference type="NCBI Taxonomy" id="656366"/>
    <lineage>
        <taxon>Bacteria</taxon>
        <taxon>Bacillati</taxon>
        <taxon>Actinomycetota</taxon>
        <taxon>Actinomycetes</taxon>
        <taxon>Micrococcales</taxon>
        <taxon>Micrococcaceae</taxon>
        <taxon>Arthrobacter</taxon>
    </lineage>
</organism>
<dbReference type="EMBL" id="FNTV01000001">
    <property type="protein sequence ID" value="SEE82603.1"/>
    <property type="molecule type" value="Genomic_DNA"/>
</dbReference>
<proteinExistence type="predicted"/>
<evidence type="ECO:0000256" key="1">
    <source>
        <dbReference type="SAM" id="MobiDB-lite"/>
    </source>
</evidence>
<evidence type="ECO:0000313" key="3">
    <source>
        <dbReference type="Proteomes" id="UP000182725"/>
    </source>
</evidence>
<reference evidence="2 3" key="1">
    <citation type="submission" date="2016-10" db="EMBL/GenBank/DDBJ databases">
        <authorList>
            <person name="de Groot N.N."/>
        </authorList>
    </citation>
    <scope>NUCLEOTIDE SEQUENCE [LARGE SCALE GENOMIC DNA]</scope>
    <source>
        <strain evidence="2 3">DSM 22274</strain>
    </source>
</reference>
<protein>
    <submittedName>
        <fullName evidence="2">Uncharacterized protein</fullName>
    </submittedName>
</protein>
<accession>A0A1H5LZX6</accession>
<dbReference type="AlphaFoldDB" id="A0A1H5LZX6"/>
<sequence>MALKIYELNGLTFQFDDQDVPDGALEVIAATVVDVPEIEPAAEAKADVPENKAVEPDNKAVADGKPATRTKR</sequence>
<gene>
    <name evidence="2" type="ORF">SAMN04489740_2689</name>
</gene>
<feature type="region of interest" description="Disordered" evidence="1">
    <location>
        <begin position="41"/>
        <end position="72"/>
    </location>
</feature>
<evidence type="ECO:0000313" key="2">
    <source>
        <dbReference type="EMBL" id="SEE82603.1"/>
    </source>
</evidence>
<dbReference type="RefSeq" id="WP_074711981.1">
    <property type="nucleotide sequence ID" value="NZ_FNTV01000001.1"/>
</dbReference>
<feature type="compositionally biased region" description="Basic and acidic residues" evidence="1">
    <location>
        <begin position="42"/>
        <end position="62"/>
    </location>
</feature>